<dbReference type="Pfam" id="PF05276">
    <property type="entry name" value="SH3BP5"/>
    <property type="match status" value="1"/>
</dbReference>
<evidence type="ECO:0000256" key="4">
    <source>
        <dbReference type="SAM" id="MobiDB-lite"/>
    </source>
</evidence>
<dbReference type="GO" id="GO:0005737">
    <property type="term" value="C:cytoplasm"/>
    <property type="evidence" value="ECO:0007669"/>
    <property type="project" value="TreeGrafter"/>
</dbReference>
<reference evidence="7" key="1">
    <citation type="submission" date="2016-04" db="UniProtKB">
        <authorList>
            <consortium name="WormBaseParasite"/>
        </authorList>
    </citation>
    <scope>IDENTIFICATION</scope>
</reference>
<proteinExistence type="inferred from homology"/>
<evidence type="ECO:0000256" key="3">
    <source>
        <dbReference type="SAM" id="Coils"/>
    </source>
</evidence>
<keyword evidence="2 3" id="KW-0175">Coiled coil</keyword>
<dbReference type="PANTHER" id="PTHR19423">
    <property type="entry name" value="SH3 DOMAIN-BINDING PROTEIN 5"/>
    <property type="match status" value="1"/>
</dbReference>
<evidence type="ECO:0000313" key="6">
    <source>
        <dbReference type="Proteomes" id="UP000274429"/>
    </source>
</evidence>
<feature type="coiled-coil region" evidence="3">
    <location>
        <begin position="98"/>
        <end position="191"/>
    </location>
</feature>
<dbReference type="Proteomes" id="UP000274429">
    <property type="component" value="Unassembled WGS sequence"/>
</dbReference>
<feature type="compositionally biased region" description="Polar residues" evidence="4">
    <location>
        <begin position="259"/>
        <end position="268"/>
    </location>
</feature>
<sequence>MMDSDSDIVPVAITEDVQKARQDYQSLLSEASRVLSAYAKKFKSSIEKSRPFYENQAKKKKLLVDLQLNSEAFSTLRTEHDEAVSILKSYNIDVAKFVEGEESKLEAVNAAVQKVNKTKMELNELKKKHKEVLAQCSIIEEDLRLHRSRMGTAIRRSQPYFDMQDAYNRKMEDAKQVIDRLTVEVKSAKLLYAKTMSSLEAISNRIHESRRLGHWLNSPLTSPRTRGVGAEVSNSSSEGARAVATPTLSDVGRREGISASVSLPSSPRHTPPGQADTDTEADSEVTRRPAFLESYVATLRKSAASPLPLDVVSALHSCSVEPEFRITQSKDLSIRGVKASERRSR</sequence>
<dbReference type="PANTHER" id="PTHR19423:SF1">
    <property type="entry name" value="SH3 DOMAIN-BINDING PROTEIN 5"/>
    <property type="match status" value="1"/>
</dbReference>
<dbReference type="InterPro" id="IPR007940">
    <property type="entry name" value="SH3BP5"/>
</dbReference>
<dbReference type="STRING" id="6205.A0A158RED2"/>
<dbReference type="GO" id="GO:0004860">
    <property type="term" value="F:protein kinase inhibitor activity"/>
    <property type="evidence" value="ECO:0007669"/>
    <property type="project" value="TreeGrafter"/>
</dbReference>
<organism evidence="7">
    <name type="scientific">Hydatigena taeniaeformis</name>
    <name type="common">Feline tapeworm</name>
    <name type="synonym">Taenia taeniaeformis</name>
    <dbReference type="NCBI Taxonomy" id="6205"/>
    <lineage>
        <taxon>Eukaryota</taxon>
        <taxon>Metazoa</taxon>
        <taxon>Spiralia</taxon>
        <taxon>Lophotrochozoa</taxon>
        <taxon>Platyhelminthes</taxon>
        <taxon>Cestoda</taxon>
        <taxon>Eucestoda</taxon>
        <taxon>Cyclophyllidea</taxon>
        <taxon>Taeniidae</taxon>
        <taxon>Hydatigera</taxon>
    </lineage>
</organism>
<accession>A0A158RED2</accession>
<name>A0A158RED2_HYDTA</name>
<protein>
    <submittedName>
        <fullName evidence="7">SH3 domain-binding protein 5-like</fullName>
    </submittedName>
</protein>
<dbReference type="GO" id="GO:0035556">
    <property type="term" value="P:intracellular signal transduction"/>
    <property type="evidence" value="ECO:0007669"/>
    <property type="project" value="InterPro"/>
</dbReference>
<evidence type="ECO:0000256" key="2">
    <source>
        <dbReference type="ARBA" id="ARBA00023054"/>
    </source>
</evidence>
<evidence type="ECO:0000256" key="1">
    <source>
        <dbReference type="ARBA" id="ARBA00007796"/>
    </source>
</evidence>
<evidence type="ECO:0000313" key="5">
    <source>
        <dbReference type="EMBL" id="VDM31395.1"/>
    </source>
</evidence>
<keyword evidence="6" id="KW-1185">Reference proteome</keyword>
<dbReference type="OrthoDB" id="446789at2759"/>
<feature type="region of interest" description="Disordered" evidence="4">
    <location>
        <begin position="215"/>
        <end position="286"/>
    </location>
</feature>
<dbReference type="WBParaSite" id="TTAC_0000709501-mRNA-1">
    <property type="protein sequence ID" value="TTAC_0000709501-mRNA-1"/>
    <property type="gene ID" value="TTAC_0000709501"/>
</dbReference>
<dbReference type="AlphaFoldDB" id="A0A158RED2"/>
<evidence type="ECO:0000313" key="7">
    <source>
        <dbReference type="WBParaSite" id="TTAC_0000709501-mRNA-1"/>
    </source>
</evidence>
<reference evidence="5 6" key="2">
    <citation type="submission" date="2018-11" db="EMBL/GenBank/DDBJ databases">
        <authorList>
            <consortium name="Pathogen Informatics"/>
        </authorList>
    </citation>
    <scope>NUCLEOTIDE SEQUENCE [LARGE SCALE GENOMIC DNA]</scope>
</reference>
<gene>
    <name evidence="5" type="ORF">TTAC_LOCUS7080</name>
</gene>
<comment type="similarity">
    <text evidence="1">Belongs to the SH3BP5 family.</text>
</comment>
<dbReference type="EMBL" id="UYWX01020343">
    <property type="protein sequence ID" value="VDM31395.1"/>
    <property type="molecule type" value="Genomic_DNA"/>
</dbReference>